<dbReference type="InterPro" id="IPR002398">
    <property type="entry name" value="Pept_C14"/>
</dbReference>
<dbReference type="SMART" id="SM00115">
    <property type="entry name" value="CASc"/>
    <property type="match status" value="1"/>
</dbReference>
<dbReference type="Proteomes" id="UP000887568">
    <property type="component" value="Unplaced"/>
</dbReference>
<dbReference type="GO" id="GO:0006508">
    <property type="term" value="P:proteolysis"/>
    <property type="evidence" value="ECO:0007669"/>
    <property type="project" value="InterPro"/>
</dbReference>
<dbReference type="GeneID" id="119735824"/>
<name>A0A914AQH5_PATMI</name>
<dbReference type="InterPro" id="IPR011600">
    <property type="entry name" value="Pept_C14_caspase"/>
</dbReference>
<evidence type="ECO:0000313" key="3">
    <source>
        <dbReference type="EnsemblMetazoa" id="XP_038065689.1"/>
    </source>
</evidence>
<feature type="domain" description="Caspase family p20" evidence="2">
    <location>
        <begin position="5"/>
        <end position="122"/>
    </location>
</feature>
<evidence type="ECO:0000313" key="4">
    <source>
        <dbReference type="Proteomes" id="UP000887568"/>
    </source>
</evidence>
<dbReference type="PROSITE" id="PS50208">
    <property type="entry name" value="CASPASE_P20"/>
    <property type="match status" value="1"/>
</dbReference>
<evidence type="ECO:0000256" key="1">
    <source>
        <dbReference type="ARBA" id="ARBA00010134"/>
    </source>
</evidence>
<dbReference type="PANTHER" id="PTHR10454">
    <property type="entry name" value="CASPASE"/>
    <property type="match status" value="1"/>
</dbReference>
<protein>
    <recommendedName>
        <fullName evidence="2">Caspase family p20 domain-containing protein</fullName>
    </recommendedName>
</protein>
<dbReference type="InterPro" id="IPR001309">
    <property type="entry name" value="Pept_C14_p20"/>
</dbReference>
<dbReference type="InterPro" id="IPR029030">
    <property type="entry name" value="Caspase-like_dom_sf"/>
</dbReference>
<dbReference type="OMA" id="IFCIMTH"/>
<dbReference type="PROSITE" id="PS01121">
    <property type="entry name" value="CASPASE_HIS"/>
    <property type="match status" value="1"/>
</dbReference>
<dbReference type="PANTHER" id="PTHR10454:SF210">
    <property type="entry name" value="CASPASE-2"/>
    <property type="match status" value="1"/>
</dbReference>
<reference evidence="3" key="1">
    <citation type="submission" date="2022-11" db="UniProtKB">
        <authorList>
            <consortium name="EnsemblMetazoa"/>
        </authorList>
    </citation>
    <scope>IDENTIFICATION</scope>
</reference>
<dbReference type="AlphaFoldDB" id="A0A914AQH5"/>
<dbReference type="GO" id="GO:0004197">
    <property type="term" value="F:cysteine-type endopeptidase activity"/>
    <property type="evidence" value="ECO:0007669"/>
    <property type="project" value="InterPro"/>
</dbReference>
<sequence>MSHKSPGKAVIVNNVSFKWLRERKGSDKDTADLGNALQRLRFKTEIHKDLNRVKLQKVFTDVSTEDHSDCDCLIFCIMTHGDSGGKIHCTDGSLHLDDLMQDFKGDRCKSLAGKPKVFVIQVK</sequence>
<proteinExistence type="inferred from homology"/>
<keyword evidence="4" id="KW-1185">Reference proteome</keyword>
<dbReference type="InterPro" id="IPR015917">
    <property type="entry name" value="Pept_C14A"/>
</dbReference>
<dbReference type="PRINTS" id="PR00376">
    <property type="entry name" value="IL1BCENZYME"/>
</dbReference>
<dbReference type="EnsemblMetazoa" id="XM_038209761.1">
    <property type="protein sequence ID" value="XP_038065689.1"/>
    <property type="gene ID" value="LOC119735824"/>
</dbReference>
<organism evidence="3 4">
    <name type="scientific">Patiria miniata</name>
    <name type="common">Bat star</name>
    <name type="synonym">Asterina miniata</name>
    <dbReference type="NCBI Taxonomy" id="46514"/>
    <lineage>
        <taxon>Eukaryota</taxon>
        <taxon>Metazoa</taxon>
        <taxon>Echinodermata</taxon>
        <taxon>Eleutherozoa</taxon>
        <taxon>Asterozoa</taxon>
        <taxon>Asteroidea</taxon>
        <taxon>Valvatacea</taxon>
        <taxon>Valvatida</taxon>
        <taxon>Asterinidae</taxon>
        <taxon>Patiria</taxon>
    </lineage>
</organism>
<dbReference type="Gene3D" id="3.40.50.1460">
    <property type="match status" value="1"/>
</dbReference>
<evidence type="ECO:0000259" key="2">
    <source>
        <dbReference type="PROSITE" id="PS50208"/>
    </source>
</evidence>
<dbReference type="RefSeq" id="XP_038065689.1">
    <property type="nucleotide sequence ID" value="XM_038209761.1"/>
</dbReference>
<dbReference type="SUPFAM" id="SSF52129">
    <property type="entry name" value="Caspase-like"/>
    <property type="match status" value="1"/>
</dbReference>
<dbReference type="OrthoDB" id="6116485at2759"/>
<comment type="similarity">
    <text evidence="1">Belongs to the peptidase C14A family.</text>
</comment>
<accession>A0A914AQH5</accession>
<dbReference type="InterPro" id="IPR016129">
    <property type="entry name" value="Caspase_his_AS"/>
</dbReference>
<dbReference type="Pfam" id="PF00656">
    <property type="entry name" value="Peptidase_C14"/>
    <property type="match status" value="1"/>
</dbReference>